<accession>A0A1B6NYK9</accession>
<protein>
    <submittedName>
        <fullName evidence="1">Uncharacterized protein</fullName>
    </submittedName>
</protein>
<dbReference type="EMBL" id="AYSL01000003">
    <property type="protein sequence ID" value="KTF08454.1"/>
    <property type="molecule type" value="Genomic_DNA"/>
</dbReference>
<proteinExistence type="predicted"/>
<sequence>MTCHLILGVSKKRKNMLQIMSKLLCLYSKYEFGNGCYAVGRIRLKFTWQLRF</sequence>
<evidence type="ECO:0000313" key="1">
    <source>
        <dbReference type="EMBL" id="KTF08454.1"/>
    </source>
</evidence>
<name>A0A1B6NYK9_9ZZZZ</name>
<dbReference type="AlphaFoldDB" id="A0A1B6NYK9"/>
<comment type="caution">
    <text evidence="1">The sequence shown here is derived from an EMBL/GenBank/DDBJ whole genome shotgun (WGS) entry which is preliminary data.</text>
</comment>
<reference evidence="1" key="1">
    <citation type="submission" date="2013-11" db="EMBL/GenBank/DDBJ databases">
        <title>Microbial diversity, functional groups and degradation webs in Northern and Southern Mediterranean and Red Sea marine crude oil polluted sites.</title>
        <authorList>
            <person name="Daffonchio D."/>
            <person name="Mapelli F."/>
            <person name="Ferrer M."/>
            <person name="Richter M."/>
            <person name="Cherif A."/>
            <person name="Malkawi H.I."/>
            <person name="Yakimov M.M."/>
            <person name="Abdel-Fattah Y.R."/>
            <person name="Blaghen M."/>
            <person name="Golyshin P.N."/>
            <person name="Kalogerakis N."/>
            <person name="Boon N."/>
            <person name="Magagnini M."/>
            <person name="Fava F."/>
        </authorList>
    </citation>
    <scope>NUCLEOTIDE SEQUENCE</scope>
</reference>
<gene>
    <name evidence="1" type="ORF">MGSAQ_000048</name>
</gene>
<organism evidence="1">
    <name type="scientific">marine sediment metagenome</name>
    <dbReference type="NCBI Taxonomy" id="412755"/>
    <lineage>
        <taxon>unclassified sequences</taxon>
        <taxon>metagenomes</taxon>
        <taxon>ecological metagenomes</taxon>
    </lineage>
</organism>